<keyword evidence="2" id="KW-1185">Reference proteome</keyword>
<evidence type="ECO:0000313" key="2">
    <source>
        <dbReference type="Proteomes" id="UP000606974"/>
    </source>
</evidence>
<accession>A0A8H7E3H6</accession>
<dbReference type="AlphaFoldDB" id="A0A8H7E3H6"/>
<comment type="caution">
    <text evidence="1">The sequence shown here is derived from an EMBL/GenBank/DDBJ whole genome shotgun (WGS) entry which is preliminary data.</text>
</comment>
<dbReference type="Proteomes" id="UP000606974">
    <property type="component" value="Unassembled WGS sequence"/>
</dbReference>
<gene>
    <name evidence="1" type="ORF">GJ744_008244</name>
</gene>
<sequence length="73" mass="8061">MKTFYYSFFDPSAHLGLLREAGMPGRYITIGAQAQRAVWQQRATRSHCLPAAHGSHFDLSLVGIMPGTFTSCT</sequence>
<evidence type="ECO:0000313" key="1">
    <source>
        <dbReference type="EMBL" id="KAF7509184.1"/>
    </source>
</evidence>
<protein>
    <submittedName>
        <fullName evidence="1">Uncharacterized protein</fullName>
    </submittedName>
</protein>
<reference evidence="1" key="1">
    <citation type="submission" date="2020-02" db="EMBL/GenBank/DDBJ databases">
        <authorList>
            <person name="Palmer J.M."/>
        </authorList>
    </citation>
    <scope>NUCLEOTIDE SEQUENCE</scope>
    <source>
        <strain evidence="1">EPUS1.4</strain>
        <tissue evidence="1">Thallus</tissue>
    </source>
</reference>
<name>A0A8H7E3H6_9EURO</name>
<dbReference type="EMBL" id="JAACFV010000044">
    <property type="protein sequence ID" value="KAF7509184.1"/>
    <property type="molecule type" value="Genomic_DNA"/>
</dbReference>
<proteinExistence type="predicted"/>
<organism evidence="1 2">
    <name type="scientific">Endocarpon pusillum</name>
    <dbReference type="NCBI Taxonomy" id="364733"/>
    <lineage>
        <taxon>Eukaryota</taxon>
        <taxon>Fungi</taxon>
        <taxon>Dikarya</taxon>
        <taxon>Ascomycota</taxon>
        <taxon>Pezizomycotina</taxon>
        <taxon>Eurotiomycetes</taxon>
        <taxon>Chaetothyriomycetidae</taxon>
        <taxon>Verrucariales</taxon>
        <taxon>Verrucariaceae</taxon>
        <taxon>Endocarpon</taxon>
    </lineage>
</organism>